<evidence type="ECO:0000313" key="4">
    <source>
        <dbReference type="Proteomes" id="UP000318384"/>
    </source>
</evidence>
<dbReference type="EMBL" id="CP037422">
    <property type="protein sequence ID" value="QDU09375.1"/>
    <property type="molecule type" value="Genomic_DNA"/>
</dbReference>
<evidence type="ECO:0000256" key="1">
    <source>
        <dbReference type="SAM" id="MobiDB-lite"/>
    </source>
</evidence>
<dbReference type="Proteomes" id="UP000318384">
    <property type="component" value="Chromosome"/>
</dbReference>
<feature type="transmembrane region" description="Helical" evidence="2">
    <location>
        <begin position="38"/>
        <end position="59"/>
    </location>
</feature>
<evidence type="ECO:0000256" key="2">
    <source>
        <dbReference type="SAM" id="Phobius"/>
    </source>
</evidence>
<name>A0A517WVT0_9PLAN</name>
<proteinExistence type="predicted"/>
<keyword evidence="2" id="KW-0472">Membrane</keyword>
<dbReference type="RefSeq" id="WP_145175486.1">
    <property type="nucleotide sequence ID" value="NZ_CP037422.1"/>
</dbReference>
<keyword evidence="2" id="KW-1133">Transmembrane helix</keyword>
<accession>A0A517WVT0</accession>
<keyword evidence="4" id="KW-1185">Reference proteome</keyword>
<organism evidence="3 4">
    <name type="scientific">Gimesia aquarii</name>
    <dbReference type="NCBI Taxonomy" id="2527964"/>
    <lineage>
        <taxon>Bacteria</taxon>
        <taxon>Pseudomonadati</taxon>
        <taxon>Planctomycetota</taxon>
        <taxon>Planctomycetia</taxon>
        <taxon>Planctomycetales</taxon>
        <taxon>Planctomycetaceae</taxon>
        <taxon>Gimesia</taxon>
    </lineage>
</organism>
<dbReference type="OrthoDB" id="284913at2"/>
<feature type="region of interest" description="Disordered" evidence="1">
    <location>
        <begin position="1"/>
        <end position="23"/>
    </location>
</feature>
<dbReference type="AlphaFoldDB" id="A0A517WVT0"/>
<evidence type="ECO:0000313" key="3">
    <source>
        <dbReference type="EMBL" id="QDU09375.1"/>
    </source>
</evidence>
<feature type="compositionally biased region" description="Low complexity" evidence="1">
    <location>
        <begin position="1"/>
        <end position="17"/>
    </location>
</feature>
<keyword evidence="2" id="KW-0812">Transmembrane</keyword>
<reference evidence="3 4" key="1">
    <citation type="submission" date="2019-03" db="EMBL/GenBank/DDBJ databases">
        <title>Deep-cultivation of Planctomycetes and their phenomic and genomic characterization uncovers novel biology.</title>
        <authorList>
            <person name="Wiegand S."/>
            <person name="Jogler M."/>
            <person name="Boedeker C."/>
            <person name="Pinto D."/>
            <person name="Vollmers J."/>
            <person name="Rivas-Marin E."/>
            <person name="Kohn T."/>
            <person name="Peeters S.H."/>
            <person name="Heuer A."/>
            <person name="Rast P."/>
            <person name="Oberbeckmann S."/>
            <person name="Bunk B."/>
            <person name="Jeske O."/>
            <person name="Meyerdierks A."/>
            <person name="Storesund J.E."/>
            <person name="Kallscheuer N."/>
            <person name="Luecker S."/>
            <person name="Lage O.M."/>
            <person name="Pohl T."/>
            <person name="Merkel B.J."/>
            <person name="Hornburger P."/>
            <person name="Mueller R.-W."/>
            <person name="Bruemmer F."/>
            <person name="Labrenz M."/>
            <person name="Spormann A.M."/>
            <person name="Op den Camp H."/>
            <person name="Overmann J."/>
            <person name="Amann R."/>
            <person name="Jetten M.S.M."/>
            <person name="Mascher T."/>
            <person name="Medema M.H."/>
            <person name="Devos D.P."/>
            <person name="Kaster A.-K."/>
            <person name="Ovreas L."/>
            <person name="Rohde M."/>
            <person name="Galperin M.Y."/>
            <person name="Jogler C."/>
        </authorList>
    </citation>
    <scope>NUCLEOTIDE SEQUENCE [LARGE SCALE GENOMIC DNA]</scope>
    <source>
        <strain evidence="3 4">V202</strain>
    </source>
</reference>
<sequence length="63" mass="6986">MHESPSSDTSTQQSDPSLPYSEAEIESMATDDAHAGRFLTLMLVCTFCYTIVVGGYVIYWSMN</sequence>
<gene>
    <name evidence="3" type="ORF">V202x_27500</name>
</gene>
<protein>
    <submittedName>
        <fullName evidence="3">Uncharacterized protein</fullName>
    </submittedName>
</protein>